<dbReference type="Proteomes" id="UP000786875">
    <property type="component" value="Unassembled WGS sequence"/>
</dbReference>
<evidence type="ECO:0000313" key="1">
    <source>
        <dbReference type="EMBL" id="MBT0726795.1"/>
    </source>
</evidence>
<reference evidence="1 2" key="1">
    <citation type="submission" date="2020-04" db="EMBL/GenBank/DDBJ databases">
        <title>Genome sequencing of Rosenbergiella species.</title>
        <authorList>
            <person name="Alvarez-Perez S."/>
            <person name="Lievens B."/>
        </authorList>
    </citation>
    <scope>NUCLEOTIDE SEQUENCE [LARGE SCALE GENOMIC DNA]</scope>
    <source>
        <strain evidence="1 2">CdVSA20.1</strain>
    </source>
</reference>
<evidence type="ECO:0000313" key="2">
    <source>
        <dbReference type="Proteomes" id="UP000786875"/>
    </source>
</evidence>
<comment type="caution">
    <text evidence="1">The sequence shown here is derived from an EMBL/GenBank/DDBJ whole genome shotgun (WGS) entry which is preliminary data.</text>
</comment>
<sequence>MRMIFNDIYFHRRNKAVYTGEVLGMDGALGGVGAKKIPPERDILI</sequence>
<dbReference type="EMBL" id="JABBFO010000003">
    <property type="protein sequence ID" value="MBT0726795.1"/>
    <property type="molecule type" value="Genomic_DNA"/>
</dbReference>
<name>A0ABS5T5K9_9GAMM</name>
<gene>
    <name evidence="1" type="ORF">HGT73_05260</name>
</gene>
<protein>
    <submittedName>
        <fullName evidence="1">Uncharacterized protein</fullName>
    </submittedName>
</protein>
<keyword evidence="2" id="KW-1185">Reference proteome</keyword>
<accession>A0ABS5T5K9</accession>
<organism evidence="1 2">
    <name type="scientific">Rosenbergiella australiborealis</name>
    <dbReference type="NCBI Taxonomy" id="1544696"/>
    <lineage>
        <taxon>Bacteria</taxon>
        <taxon>Pseudomonadati</taxon>
        <taxon>Pseudomonadota</taxon>
        <taxon>Gammaproteobacteria</taxon>
        <taxon>Enterobacterales</taxon>
        <taxon>Erwiniaceae</taxon>
        <taxon>Rosenbergiella</taxon>
    </lineage>
</organism>
<proteinExistence type="predicted"/>